<dbReference type="SUPFAM" id="SSF47364">
    <property type="entry name" value="Domain of the SRP/SRP receptor G-proteins"/>
    <property type="match status" value="1"/>
</dbReference>
<feature type="domain" description="SRP54-type proteins GTP-binding" evidence="12">
    <location>
        <begin position="268"/>
        <end position="281"/>
    </location>
</feature>
<keyword evidence="4 10" id="KW-0378">Hydrolase</keyword>
<dbReference type="InterPro" id="IPR036225">
    <property type="entry name" value="SRP/SRP_N"/>
</dbReference>
<dbReference type="SMART" id="SM00962">
    <property type="entry name" value="SRP54"/>
    <property type="match status" value="1"/>
</dbReference>
<keyword evidence="2 10" id="KW-0963">Cytoplasm</keyword>
<dbReference type="GO" id="GO:0003924">
    <property type="term" value="F:GTPase activity"/>
    <property type="evidence" value="ECO:0007669"/>
    <property type="project" value="UniProtKB-UniRule"/>
</dbReference>
<dbReference type="eggNOG" id="COG0541">
    <property type="taxonomic scope" value="Bacteria"/>
</dbReference>
<keyword evidence="6 10" id="KW-0342">GTP-binding</keyword>
<dbReference type="InterPro" id="IPR013822">
    <property type="entry name" value="Signal_recog_particl_SRP54_hlx"/>
</dbReference>
<feature type="region of interest" description="Disordered" evidence="11">
    <location>
        <begin position="447"/>
        <end position="491"/>
    </location>
</feature>
<dbReference type="InterPro" id="IPR004780">
    <property type="entry name" value="SRP"/>
</dbReference>
<dbReference type="GO" id="GO:0008312">
    <property type="term" value="F:7S RNA binding"/>
    <property type="evidence" value="ECO:0007669"/>
    <property type="project" value="InterPro"/>
</dbReference>
<dbReference type="InterPro" id="IPR004125">
    <property type="entry name" value="Signal_recog_particle_SRP54_M"/>
</dbReference>
<keyword evidence="8 10" id="KW-0687">Ribonucleoprotein</keyword>
<feature type="compositionally biased region" description="Basic and acidic residues" evidence="11">
    <location>
        <begin position="458"/>
        <end position="473"/>
    </location>
</feature>
<keyword evidence="5 10" id="KW-0694">RNA-binding</keyword>
<dbReference type="SMART" id="SM00963">
    <property type="entry name" value="SRP54_N"/>
    <property type="match status" value="1"/>
</dbReference>
<feature type="binding site" evidence="10">
    <location>
        <begin position="189"/>
        <end position="193"/>
    </location>
    <ligand>
        <name>GTP</name>
        <dbReference type="ChEBI" id="CHEBI:37565"/>
    </ligand>
</feature>
<dbReference type="InterPro" id="IPR022941">
    <property type="entry name" value="SRP54"/>
</dbReference>
<dbReference type="PROSITE" id="PS00300">
    <property type="entry name" value="SRP54"/>
    <property type="match status" value="1"/>
</dbReference>
<evidence type="ECO:0000313" key="13">
    <source>
        <dbReference type="EMBL" id="ADB16930.1"/>
    </source>
</evidence>
<dbReference type="Gene3D" id="1.20.120.140">
    <property type="entry name" value="Signal recognition particle SRP54, nucleotide-binding domain"/>
    <property type="match status" value="1"/>
</dbReference>
<dbReference type="Gene3D" id="1.10.260.30">
    <property type="entry name" value="Signal recognition particle, SRP54 subunit, M-domain"/>
    <property type="match status" value="1"/>
</dbReference>
<evidence type="ECO:0000256" key="1">
    <source>
        <dbReference type="ARBA" id="ARBA00005450"/>
    </source>
</evidence>
<keyword evidence="14" id="KW-1185">Reference proteome</keyword>
<evidence type="ECO:0000313" key="14">
    <source>
        <dbReference type="Proteomes" id="UP000001887"/>
    </source>
</evidence>
<dbReference type="Pfam" id="PF02978">
    <property type="entry name" value="SRP_SPB"/>
    <property type="match status" value="1"/>
</dbReference>
<evidence type="ECO:0000259" key="12">
    <source>
        <dbReference type="PROSITE" id="PS00300"/>
    </source>
</evidence>
<comment type="similarity">
    <text evidence="1 10">Belongs to the GTP-binding SRP family. SRP54 subfamily.</text>
</comment>
<proteinExistence type="inferred from homology"/>
<dbReference type="FunFam" id="3.40.50.300:FF:000022">
    <property type="entry name" value="Signal recognition particle 54 kDa subunit"/>
    <property type="match status" value="1"/>
</dbReference>
<comment type="subunit">
    <text evidence="10">Part of the signal recognition particle protein translocation system, which is composed of SRP and FtsY.</text>
</comment>
<dbReference type="GO" id="GO:0048500">
    <property type="term" value="C:signal recognition particle"/>
    <property type="evidence" value="ECO:0007669"/>
    <property type="project" value="UniProtKB-UniRule"/>
</dbReference>
<evidence type="ECO:0000256" key="2">
    <source>
        <dbReference type="ARBA" id="ARBA00022490"/>
    </source>
</evidence>
<comment type="subcellular location">
    <subcellularLocation>
        <location evidence="10">Cytoplasm</location>
    </subcellularLocation>
    <text evidence="10">The SRP-RNC complex is targeted to the cytoplasmic membrane.</text>
</comment>
<evidence type="ECO:0000256" key="10">
    <source>
        <dbReference type="HAMAP-Rule" id="MF_00306"/>
    </source>
</evidence>
<dbReference type="EC" id="3.6.5.4" evidence="10"/>
<dbReference type="Pfam" id="PF02881">
    <property type="entry name" value="SRP54_N"/>
    <property type="match status" value="1"/>
</dbReference>
<dbReference type="OrthoDB" id="9804720at2"/>
<dbReference type="InterPro" id="IPR003593">
    <property type="entry name" value="AAA+_ATPase"/>
</dbReference>
<evidence type="ECO:0000256" key="4">
    <source>
        <dbReference type="ARBA" id="ARBA00022801"/>
    </source>
</evidence>
<dbReference type="SUPFAM" id="SSF52540">
    <property type="entry name" value="P-loop containing nucleoside triphosphate hydrolases"/>
    <property type="match status" value="1"/>
</dbReference>
<evidence type="ECO:0000256" key="8">
    <source>
        <dbReference type="ARBA" id="ARBA00023274"/>
    </source>
</evidence>
<feature type="binding site" evidence="10">
    <location>
        <begin position="247"/>
        <end position="250"/>
    </location>
    <ligand>
        <name>GTP</name>
        <dbReference type="ChEBI" id="CHEBI:37565"/>
    </ligand>
</feature>
<dbReference type="STRING" id="530564.Psta_2260"/>
<comment type="domain">
    <text evidence="10">Composed of three domains: the N-terminal N domain, which is responsible for interactions with the ribosome, the central G domain, which binds GTP, and the C-terminal M domain, which binds the RNA and the signal sequence of the RNC.</text>
</comment>
<dbReference type="AlphaFoldDB" id="D2R2U0"/>
<comment type="catalytic activity">
    <reaction evidence="9 10">
        <text>GTP + H2O = GDP + phosphate + H(+)</text>
        <dbReference type="Rhea" id="RHEA:19669"/>
        <dbReference type="ChEBI" id="CHEBI:15377"/>
        <dbReference type="ChEBI" id="CHEBI:15378"/>
        <dbReference type="ChEBI" id="CHEBI:37565"/>
        <dbReference type="ChEBI" id="CHEBI:43474"/>
        <dbReference type="ChEBI" id="CHEBI:58189"/>
        <dbReference type="EC" id="3.6.5.4"/>
    </reaction>
</comment>
<dbReference type="KEGG" id="psl:Psta_2260"/>
<dbReference type="Gene3D" id="3.40.50.300">
    <property type="entry name" value="P-loop containing nucleotide triphosphate hydrolases"/>
    <property type="match status" value="1"/>
</dbReference>
<evidence type="ECO:0000256" key="11">
    <source>
        <dbReference type="SAM" id="MobiDB-lite"/>
    </source>
</evidence>
<dbReference type="GO" id="GO:0006614">
    <property type="term" value="P:SRP-dependent cotranslational protein targeting to membrane"/>
    <property type="evidence" value="ECO:0007669"/>
    <property type="project" value="InterPro"/>
</dbReference>
<dbReference type="NCBIfam" id="TIGR00959">
    <property type="entry name" value="ffh"/>
    <property type="match status" value="1"/>
</dbReference>
<evidence type="ECO:0000256" key="3">
    <source>
        <dbReference type="ARBA" id="ARBA00022741"/>
    </source>
</evidence>
<organism evidence="13 14">
    <name type="scientific">Pirellula staleyi (strain ATCC 27377 / DSM 6068 / ICPB 4128)</name>
    <name type="common">Pirella staleyi</name>
    <dbReference type="NCBI Taxonomy" id="530564"/>
    <lineage>
        <taxon>Bacteria</taxon>
        <taxon>Pseudomonadati</taxon>
        <taxon>Planctomycetota</taxon>
        <taxon>Planctomycetia</taxon>
        <taxon>Pirellulales</taxon>
        <taxon>Pirellulaceae</taxon>
        <taxon>Pirellula</taxon>
    </lineage>
</organism>
<dbReference type="CDD" id="cd18539">
    <property type="entry name" value="SRP_G"/>
    <property type="match status" value="1"/>
</dbReference>
<dbReference type="EMBL" id="CP001848">
    <property type="protein sequence ID" value="ADB16930.1"/>
    <property type="molecule type" value="Genomic_DNA"/>
</dbReference>
<dbReference type="PANTHER" id="PTHR11564:SF5">
    <property type="entry name" value="SIGNAL RECOGNITION PARTICLE SUBUNIT SRP54"/>
    <property type="match status" value="1"/>
</dbReference>
<protein>
    <recommendedName>
        <fullName evidence="10">Signal recognition particle protein</fullName>
        <ecNumber evidence="10">3.6.5.4</ecNumber>
    </recommendedName>
    <alternativeName>
        <fullName evidence="10">Fifty-four homolog</fullName>
    </alternativeName>
</protein>
<accession>D2R2U0</accession>
<dbReference type="Pfam" id="PF00448">
    <property type="entry name" value="SRP54"/>
    <property type="match status" value="1"/>
</dbReference>
<name>D2R2U0_PIRSD</name>
<gene>
    <name evidence="10" type="primary">ffh</name>
    <name evidence="13" type="ordered locus">Psta_2260</name>
</gene>
<dbReference type="PANTHER" id="PTHR11564">
    <property type="entry name" value="SIGNAL RECOGNITION PARTICLE 54K PROTEIN SRP54"/>
    <property type="match status" value="1"/>
</dbReference>
<dbReference type="InterPro" id="IPR027417">
    <property type="entry name" value="P-loop_NTPase"/>
</dbReference>
<dbReference type="InterPro" id="IPR042101">
    <property type="entry name" value="SRP54_N_sf"/>
</dbReference>
<dbReference type="HAMAP" id="MF_00306">
    <property type="entry name" value="SRP54"/>
    <property type="match status" value="1"/>
</dbReference>
<sequence length="491" mass="53242">MFESLQNGLKSALKTLQGKARLTESNMREGLKLVEQSLLEADVGLDVVRDFMGRVTEKAVGEKVLLALDPTQQVVGIVRDELITLLGGPAEPTIKLKAGLNIFMLCGLQGSGKTTTCGKLSTLLMKSKQSVMLCAADLQRPAAIEQLHIIGKQLGVPVFSKPGEQDPVKVCQEAVEEAKKKDVTVLILDTAGRLAIDEELMAQLKRIDNRVEPDQVFLVVDGMTGQDAVRSAGAFNDALELDGLIMTKLDGDTRGGALLSVRQVTGVPIKFIGTGEHLDALEPFRPEGMAGRILGLGDVLGLVDVVRSAVDEQQAKELEAKLAAGDFTLDDFKKQLKSVLQPGLMMKMLGMLPGMGDLTKMMSGMDAEGGARRLVGIIDSMTPQERRIPKIIDMQRRQRIARGAGVQPQEVNELLKQYNTMAPIMKMMAGQGAGGRMAAIQQLQRSGAFNPGAQLSRPKGDTGKRLSSEEKADLRKKREKELRKKRRGGRD</sequence>
<evidence type="ECO:0000256" key="5">
    <source>
        <dbReference type="ARBA" id="ARBA00022884"/>
    </source>
</evidence>
<dbReference type="GO" id="GO:0005525">
    <property type="term" value="F:GTP binding"/>
    <property type="evidence" value="ECO:0007669"/>
    <property type="project" value="UniProtKB-UniRule"/>
</dbReference>
<comment type="function">
    <text evidence="10">Involved in targeting and insertion of nascent membrane proteins into the cytoplasmic membrane. Binds to the hydrophobic signal sequence of the ribosome-nascent chain (RNC) as it emerges from the ribosomes. The SRP-RNC complex is then targeted to the cytoplasmic membrane where it interacts with the SRP receptor FtsY.</text>
</comment>
<feature type="binding site" evidence="10">
    <location>
        <begin position="107"/>
        <end position="114"/>
    </location>
    <ligand>
        <name>GTP</name>
        <dbReference type="ChEBI" id="CHEBI:37565"/>
    </ligand>
</feature>
<dbReference type="SMART" id="SM00382">
    <property type="entry name" value="AAA"/>
    <property type="match status" value="1"/>
</dbReference>
<feature type="compositionally biased region" description="Basic residues" evidence="11">
    <location>
        <begin position="474"/>
        <end position="491"/>
    </location>
</feature>
<keyword evidence="3 10" id="KW-0547">Nucleotide-binding</keyword>
<keyword evidence="7 10" id="KW-0733">Signal recognition particle</keyword>
<evidence type="ECO:0000256" key="9">
    <source>
        <dbReference type="ARBA" id="ARBA00048027"/>
    </source>
</evidence>
<evidence type="ECO:0000256" key="6">
    <source>
        <dbReference type="ARBA" id="ARBA00023134"/>
    </source>
</evidence>
<dbReference type="SUPFAM" id="SSF47446">
    <property type="entry name" value="Signal peptide-binding domain"/>
    <property type="match status" value="1"/>
</dbReference>
<dbReference type="InterPro" id="IPR036891">
    <property type="entry name" value="Signal_recog_part_SRP54_M_sf"/>
</dbReference>
<dbReference type="Proteomes" id="UP000001887">
    <property type="component" value="Chromosome"/>
</dbReference>
<dbReference type="InterPro" id="IPR000897">
    <property type="entry name" value="SRP54_GTPase_dom"/>
</dbReference>
<evidence type="ECO:0000256" key="7">
    <source>
        <dbReference type="ARBA" id="ARBA00023135"/>
    </source>
</evidence>
<dbReference type="HOGENOM" id="CLU_009301_6_0_0"/>
<reference evidence="13 14" key="1">
    <citation type="journal article" date="2009" name="Stand. Genomic Sci.">
        <title>Complete genome sequence of Pirellula staleyi type strain (ATCC 27377).</title>
        <authorList>
            <person name="Clum A."/>
            <person name="Tindall B.J."/>
            <person name="Sikorski J."/>
            <person name="Ivanova N."/>
            <person name="Mavrommatis K."/>
            <person name="Lucas S."/>
            <person name="Glavina del Rio T."/>
            <person name="Nolan M."/>
            <person name="Chen F."/>
            <person name="Tice H."/>
            <person name="Pitluck S."/>
            <person name="Cheng J.F."/>
            <person name="Chertkov O."/>
            <person name="Brettin T."/>
            <person name="Han C."/>
            <person name="Detter J.C."/>
            <person name="Kuske C."/>
            <person name="Bruce D."/>
            <person name="Goodwin L."/>
            <person name="Ovchinikova G."/>
            <person name="Pati A."/>
            <person name="Mikhailova N."/>
            <person name="Chen A."/>
            <person name="Palaniappan K."/>
            <person name="Land M."/>
            <person name="Hauser L."/>
            <person name="Chang Y.J."/>
            <person name="Jeffries C.D."/>
            <person name="Chain P."/>
            <person name="Rohde M."/>
            <person name="Goker M."/>
            <person name="Bristow J."/>
            <person name="Eisen J.A."/>
            <person name="Markowitz V."/>
            <person name="Hugenholtz P."/>
            <person name="Kyrpides N.C."/>
            <person name="Klenk H.P."/>
            <person name="Lapidus A."/>
        </authorList>
    </citation>
    <scope>NUCLEOTIDE SEQUENCE [LARGE SCALE GENOMIC DNA]</scope>
    <source>
        <strain evidence="14">ATCC 27377 / DSM 6068 / ICPB 4128</strain>
    </source>
</reference>